<feature type="domain" description="Cupin type-2" evidence="2">
    <location>
        <begin position="35"/>
        <end position="109"/>
    </location>
</feature>
<accession>A0A4R7B1H4</accession>
<dbReference type="EMBL" id="SNZP01000013">
    <property type="protein sequence ID" value="TDR73622.1"/>
    <property type="molecule type" value="Genomic_DNA"/>
</dbReference>
<evidence type="ECO:0000313" key="4">
    <source>
        <dbReference type="Proteomes" id="UP000295611"/>
    </source>
</evidence>
<evidence type="ECO:0000313" key="3">
    <source>
        <dbReference type="EMBL" id="TDR73622.1"/>
    </source>
</evidence>
<dbReference type="Pfam" id="PF07883">
    <property type="entry name" value="Cupin_2"/>
    <property type="match status" value="1"/>
</dbReference>
<dbReference type="PANTHER" id="PTHR35848">
    <property type="entry name" value="OXALATE-BINDING PROTEIN"/>
    <property type="match status" value="1"/>
</dbReference>
<dbReference type="InterPro" id="IPR013096">
    <property type="entry name" value="Cupin_2"/>
</dbReference>
<evidence type="ECO:0000256" key="1">
    <source>
        <dbReference type="ARBA" id="ARBA00022723"/>
    </source>
</evidence>
<dbReference type="InterPro" id="IPR051610">
    <property type="entry name" value="GPI/OXD"/>
</dbReference>
<comment type="caution">
    <text evidence="3">The sequence shown here is derived from an EMBL/GenBank/DDBJ whole genome shotgun (WGS) entry which is preliminary data.</text>
</comment>
<dbReference type="InterPro" id="IPR011051">
    <property type="entry name" value="RmlC_Cupin_sf"/>
</dbReference>
<gene>
    <name evidence="3" type="ORF">DFP86_113129</name>
</gene>
<evidence type="ECO:0000259" key="2">
    <source>
        <dbReference type="Pfam" id="PF07883"/>
    </source>
</evidence>
<name>A0A4R7B1H4_9NEIS</name>
<dbReference type="Gene3D" id="2.60.120.10">
    <property type="entry name" value="Jelly Rolls"/>
    <property type="match status" value="1"/>
</dbReference>
<dbReference type="SUPFAM" id="SSF51182">
    <property type="entry name" value="RmlC-like cupins"/>
    <property type="match status" value="1"/>
</dbReference>
<dbReference type="RefSeq" id="WP_166642299.1">
    <property type="nucleotide sequence ID" value="NZ_SNZP01000013.1"/>
</dbReference>
<reference evidence="3 4" key="1">
    <citation type="submission" date="2019-03" db="EMBL/GenBank/DDBJ databases">
        <title>Genomic Encyclopedia of Type Strains, Phase III (KMG-III): the genomes of soil and plant-associated and newly described type strains.</title>
        <authorList>
            <person name="Whitman W."/>
        </authorList>
    </citation>
    <scope>NUCLEOTIDE SEQUENCE [LARGE SCALE GENOMIC DNA]</scope>
    <source>
        <strain evidence="3 4">CECT 8976</strain>
    </source>
</reference>
<sequence length="129" mass="14038">MQTINVFYPPPGTFDLQAGIHIAALACCGALTFYLTDIPPHGSVNAHSHRQGDEIYLILNGEGCLYSQAQGTATLSTPLRAGDLLRIPSGHAHQLVNLGEQPLRLLFVCPNSHLSHDRIMHPNLRDPIP</sequence>
<dbReference type="GO" id="GO:0046872">
    <property type="term" value="F:metal ion binding"/>
    <property type="evidence" value="ECO:0007669"/>
    <property type="project" value="UniProtKB-KW"/>
</dbReference>
<dbReference type="CDD" id="cd02208">
    <property type="entry name" value="cupin_RmlC-like"/>
    <property type="match status" value="1"/>
</dbReference>
<organism evidence="3 4">
    <name type="scientific">Paludibacterium purpuratum</name>
    <dbReference type="NCBI Taxonomy" id="1144873"/>
    <lineage>
        <taxon>Bacteria</taxon>
        <taxon>Pseudomonadati</taxon>
        <taxon>Pseudomonadota</taxon>
        <taxon>Betaproteobacteria</taxon>
        <taxon>Neisseriales</taxon>
        <taxon>Chromobacteriaceae</taxon>
        <taxon>Paludibacterium</taxon>
    </lineage>
</organism>
<dbReference type="PANTHER" id="PTHR35848:SF6">
    <property type="entry name" value="CUPIN TYPE-2 DOMAIN-CONTAINING PROTEIN"/>
    <property type="match status" value="1"/>
</dbReference>
<protein>
    <submittedName>
        <fullName evidence="3">Cupin domain</fullName>
    </submittedName>
</protein>
<keyword evidence="1" id="KW-0479">Metal-binding</keyword>
<proteinExistence type="predicted"/>
<dbReference type="AlphaFoldDB" id="A0A4R7B1H4"/>
<dbReference type="InterPro" id="IPR014710">
    <property type="entry name" value="RmlC-like_jellyroll"/>
</dbReference>
<keyword evidence="4" id="KW-1185">Reference proteome</keyword>
<dbReference type="Proteomes" id="UP000295611">
    <property type="component" value="Unassembled WGS sequence"/>
</dbReference>